<evidence type="ECO:0000313" key="1">
    <source>
        <dbReference type="EMBL" id="GAI57546.1"/>
    </source>
</evidence>
<accession>X1QRW9</accession>
<sequence>LRLDESHDNGNSGQCIYCISFVVRKIGFIEQYKI</sequence>
<dbReference type="EMBL" id="BARV01038153">
    <property type="protein sequence ID" value="GAI57546.1"/>
    <property type="molecule type" value="Genomic_DNA"/>
</dbReference>
<proteinExistence type="predicted"/>
<name>X1QRW9_9ZZZZ</name>
<reference evidence="1" key="1">
    <citation type="journal article" date="2014" name="Front. Microbiol.">
        <title>High frequency of phylogenetically diverse reductive dehalogenase-homologous genes in deep subseafloor sedimentary metagenomes.</title>
        <authorList>
            <person name="Kawai M."/>
            <person name="Futagami T."/>
            <person name="Toyoda A."/>
            <person name="Takaki Y."/>
            <person name="Nishi S."/>
            <person name="Hori S."/>
            <person name="Arai W."/>
            <person name="Tsubouchi T."/>
            <person name="Morono Y."/>
            <person name="Uchiyama I."/>
            <person name="Ito T."/>
            <person name="Fujiyama A."/>
            <person name="Inagaki F."/>
            <person name="Takami H."/>
        </authorList>
    </citation>
    <scope>NUCLEOTIDE SEQUENCE</scope>
    <source>
        <strain evidence="1">Expedition CK06-06</strain>
    </source>
</reference>
<feature type="non-terminal residue" evidence="1">
    <location>
        <position position="1"/>
    </location>
</feature>
<dbReference type="AlphaFoldDB" id="X1QRW9"/>
<organism evidence="1">
    <name type="scientific">marine sediment metagenome</name>
    <dbReference type="NCBI Taxonomy" id="412755"/>
    <lineage>
        <taxon>unclassified sequences</taxon>
        <taxon>metagenomes</taxon>
        <taxon>ecological metagenomes</taxon>
    </lineage>
</organism>
<gene>
    <name evidence="1" type="ORF">S06H3_58859</name>
</gene>
<protein>
    <submittedName>
        <fullName evidence="1">Uncharacterized protein</fullName>
    </submittedName>
</protein>
<comment type="caution">
    <text evidence="1">The sequence shown here is derived from an EMBL/GenBank/DDBJ whole genome shotgun (WGS) entry which is preliminary data.</text>
</comment>